<proteinExistence type="predicted"/>
<comment type="caution">
    <text evidence="1">The sequence shown here is derived from an EMBL/GenBank/DDBJ whole genome shotgun (WGS) entry which is preliminary data.</text>
</comment>
<dbReference type="EMBL" id="JARQBZ010000031">
    <property type="protein sequence ID" value="MDT2834976.1"/>
    <property type="molecule type" value="Genomic_DNA"/>
</dbReference>
<evidence type="ECO:0000313" key="2">
    <source>
        <dbReference type="Proteomes" id="UP001268577"/>
    </source>
</evidence>
<accession>A0AAW8U832</accession>
<gene>
    <name evidence="1" type="ORF">P7H70_13095</name>
</gene>
<dbReference type="AlphaFoldDB" id="A0AAW8U832"/>
<organism evidence="1 2">
    <name type="scientific">Vagococcus carniphilus</name>
    <dbReference type="NCBI Taxonomy" id="218144"/>
    <lineage>
        <taxon>Bacteria</taxon>
        <taxon>Bacillati</taxon>
        <taxon>Bacillota</taxon>
        <taxon>Bacilli</taxon>
        <taxon>Lactobacillales</taxon>
        <taxon>Enterococcaceae</taxon>
        <taxon>Vagococcus</taxon>
    </lineage>
</organism>
<dbReference type="Gene3D" id="1.10.1900.10">
    <property type="entry name" value="c-terminal domain of poly(a) binding protein"/>
    <property type="match status" value="1"/>
</dbReference>
<dbReference type="Proteomes" id="UP001268577">
    <property type="component" value="Unassembled WGS sequence"/>
</dbReference>
<name>A0AAW8U832_9ENTE</name>
<dbReference type="RefSeq" id="WP_311985651.1">
    <property type="nucleotide sequence ID" value="NZ_JARQBZ010000031.1"/>
</dbReference>
<protein>
    <submittedName>
        <fullName evidence="1">Uncharacterized protein</fullName>
    </submittedName>
</protein>
<reference evidence="1" key="1">
    <citation type="submission" date="2023-03" db="EMBL/GenBank/DDBJ databases">
        <authorList>
            <person name="Shen W."/>
            <person name="Cai J."/>
        </authorList>
    </citation>
    <scope>NUCLEOTIDE SEQUENCE</scope>
    <source>
        <strain evidence="1">P96-3</strain>
    </source>
</reference>
<sequence>MNETEKLIEKNNNLRELLSAENKEYYEQILIYIRTKSFFHDELDIEKILLEILQDILEAQKNSENAVDYFGNNPQNTLDDILSQLPKIT</sequence>
<evidence type="ECO:0000313" key="1">
    <source>
        <dbReference type="EMBL" id="MDT2834976.1"/>
    </source>
</evidence>
<dbReference type="SUPFAM" id="SSF158560">
    <property type="entry name" value="BH3980-like"/>
    <property type="match status" value="1"/>
</dbReference>